<dbReference type="EMBL" id="SNRY01006031">
    <property type="protein sequence ID" value="KAA6313513.1"/>
    <property type="molecule type" value="Genomic_DNA"/>
</dbReference>
<comment type="caution">
    <text evidence="2">The sequence shown here is derived from an EMBL/GenBank/DDBJ whole genome shotgun (WGS) entry which is preliminary data.</text>
</comment>
<reference evidence="2" key="1">
    <citation type="submission" date="2019-03" db="EMBL/GenBank/DDBJ databases">
        <title>Single cell metagenomics reveals metabolic interactions within the superorganism composed of flagellate Streblomastix strix and complex community of Bacteroidetes bacteria on its surface.</title>
        <authorList>
            <person name="Treitli S.C."/>
            <person name="Kolisko M."/>
            <person name="Husnik F."/>
            <person name="Keeling P."/>
            <person name="Hampl V."/>
        </authorList>
    </citation>
    <scope>NUCLEOTIDE SEQUENCE</scope>
    <source>
        <strain evidence="2">STM</strain>
    </source>
</reference>
<evidence type="ECO:0000259" key="1">
    <source>
        <dbReference type="Pfam" id="PF02342"/>
    </source>
</evidence>
<name>A0A5J4PYY0_9ZZZZ</name>
<gene>
    <name evidence="2" type="ORF">EZS27_035723</name>
</gene>
<feature type="domain" description="TerD" evidence="1">
    <location>
        <begin position="1"/>
        <end position="46"/>
    </location>
</feature>
<organism evidence="2">
    <name type="scientific">termite gut metagenome</name>
    <dbReference type="NCBI Taxonomy" id="433724"/>
    <lineage>
        <taxon>unclassified sequences</taxon>
        <taxon>metagenomes</taxon>
        <taxon>organismal metagenomes</taxon>
    </lineage>
</organism>
<dbReference type="AlphaFoldDB" id="A0A5J4PYY0"/>
<evidence type="ECO:0000313" key="2">
    <source>
        <dbReference type="EMBL" id="KAA6313513.1"/>
    </source>
</evidence>
<sequence length="46" mass="4966">MAINLEKGQRVDVKLPKFVIGLGWDANASSTGQNFDLDASIFVLGE</sequence>
<dbReference type="Pfam" id="PF02342">
    <property type="entry name" value="TerD"/>
    <property type="match status" value="1"/>
</dbReference>
<protein>
    <submittedName>
        <fullName evidence="2">General stress protein 16U</fullName>
    </submittedName>
</protein>
<dbReference type="Gene3D" id="2.60.60.30">
    <property type="entry name" value="sav2460 like domains"/>
    <property type="match status" value="1"/>
</dbReference>
<proteinExistence type="predicted"/>
<dbReference type="InterPro" id="IPR003325">
    <property type="entry name" value="TerD"/>
</dbReference>
<accession>A0A5J4PYY0</accession>
<feature type="non-terminal residue" evidence="2">
    <location>
        <position position="46"/>
    </location>
</feature>